<dbReference type="GO" id="GO:0008762">
    <property type="term" value="F:UDP-N-acetylmuramate dehydrogenase activity"/>
    <property type="evidence" value="ECO:0007669"/>
    <property type="project" value="UniProtKB-UniRule"/>
</dbReference>
<evidence type="ECO:0000259" key="20">
    <source>
        <dbReference type="PROSITE" id="PS51387"/>
    </source>
</evidence>
<dbReference type="PANTHER" id="PTHR21071">
    <property type="entry name" value="UDP-N-ACETYLENOLPYRUVOYLGLUCOSAMINE REDUCTASE"/>
    <property type="match status" value="1"/>
</dbReference>
<dbReference type="InterPro" id="IPR006094">
    <property type="entry name" value="Oxid_FAD_bind_N"/>
</dbReference>
<feature type="active site" evidence="19">
    <location>
        <position position="164"/>
    </location>
</feature>
<evidence type="ECO:0000256" key="6">
    <source>
        <dbReference type="ARBA" id="ARBA00015188"/>
    </source>
</evidence>
<dbReference type="Gene3D" id="3.30.465.10">
    <property type="match status" value="1"/>
</dbReference>
<evidence type="ECO:0000256" key="10">
    <source>
        <dbReference type="ARBA" id="ARBA00022827"/>
    </source>
</evidence>
<keyword evidence="7 19" id="KW-0963">Cytoplasm</keyword>
<comment type="subcellular location">
    <subcellularLocation>
        <location evidence="3 19">Cytoplasm</location>
    </subcellularLocation>
</comment>
<dbReference type="GO" id="GO:0071949">
    <property type="term" value="F:FAD binding"/>
    <property type="evidence" value="ECO:0007669"/>
    <property type="project" value="InterPro"/>
</dbReference>
<keyword evidence="9 19" id="KW-0285">Flavoprotein</keyword>
<evidence type="ECO:0000256" key="11">
    <source>
        <dbReference type="ARBA" id="ARBA00022857"/>
    </source>
</evidence>
<keyword evidence="14 19" id="KW-0560">Oxidoreductase</keyword>
<dbReference type="UniPathway" id="UPA00219"/>
<organism evidence="21 22">
    <name type="scientific">Dyadobacter psychrotolerans</name>
    <dbReference type="NCBI Taxonomy" id="2541721"/>
    <lineage>
        <taxon>Bacteria</taxon>
        <taxon>Pseudomonadati</taxon>
        <taxon>Bacteroidota</taxon>
        <taxon>Cytophagia</taxon>
        <taxon>Cytophagales</taxon>
        <taxon>Spirosomataceae</taxon>
        <taxon>Dyadobacter</taxon>
    </lineage>
</organism>
<dbReference type="RefSeq" id="WP_131961850.1">
    <property type="nucleotide sequence ID" value="NZ_SMFL01000017.1"/>
</dbReference>
<evidence type="ECO:0000256" key="12">
    <source>
        <dbReference type="ARBA" id="ARBA00022960"/>
    </source>
</evidence>
<reference evidence="21 22" key="1">
    <citation type="submission" date="2019-03" db="EMBL/GenBank/DDBJ databases">
        <title>Dyadobacter AR-3-6 sp. nov., isolated from arctic soil.</title>
        <authorList>
            <person name="Chaudhary D.K."/>
        </authorList>
    </citation>
    <scope>NUCLEOTIDE SEQUENCE [LARGE SCALE GENOMIC DNA]</scope>
    <source>
        <strain evidence="21 22">AR-3-6</strain>
    </source>
</reference>
<keyword evidence="10 19" id="KW-0274">FAD</keyword>
<evidence type="ECO:0000256" key="14">
    <source>
        <dbReference type="ARBA" id="ARBA00023002"/>
    </source>
</evidence>
<dbReference type="InterPro" id="IPR016167">
    <property type="entry name" value="FAD-bd_PCMH_sub1"/>
</dbReference>
<feature type="active site" description="Proton donor" evidence="19">
    <location>
        <position position="238"/>
    </location>
</feature>
<dbReference type="PANTHER" id="PTHR21071:SF4">
    <property type="entry name" value="UDP-N-ACETYLENOLPYRUVOYLGLUCOSAMINE REDUCTASE"/>
    <property type="match status" value="1"/>
</dbReference>
<dbReference type="NCBIfam" id="TIGR00179">
    <property type="entry name" value="murB"/>
    <property type="match status" value="1"/>
</dbReference>
<evidence type="ECO:0000256" key="3">
    <source>
        <dbReference type="ARBA" id="ARBA00004496"/>
    </source>
</evidence>
<dbReference type="EMBL" id="SMFL01000017">
    <property type="protein sequence ID" value="TDE09973.1"/>
    <property type="molecule type" value="Genomic_DNA"/>
</dbReference>
<dbReference type="Pfam" id="PF01565">
    <property type="entry name" value="FAD_binding_4"/>
    <property type="match status" value="1"/>
</dbReference>
<sequence>MEIKQYVSLRNFNTFGLESEARYFAEPQSVEELADLLRDTKYQQTPKFILSGGSNVLFSKDIDALVIHPQIKGTETIREDEEFVWLYVGGGEVWQDFVNYCVDHNYAGIENLSLIPGTVGAAPMQNIGAYGVEIKDVIETVYAISIATAETRIFSWEECQFGYRESIFKKELKDQYIITGAVFKLKKNPDFNIEYGDIKKTLAEMGVENLSIKAISDAVVRIRQSKLPDPAKIGNAGSFFKNPEIDLLQYELLKETFPEMPGYPVGPGKVKVPAGWLIERAGWKGYREGQIGVHERQALVLVNYGGGKGEDIKLLSEKIRRSIEEKFGIVLTTEVNFV</sequence>
<dbReference type="Gene3D" id="3.90.78.10">
    <property type="entry name" value="UDP-N-acetylenolpyruvoylglucosamine reductase, C-terminal domain"/>
    <property type="match status" value="1"/>
</dbReference>
<comment type="function">
    <text evidence="2 19">Cell wall formation.</text>
</comment>
<evidence type="ECO:0000256" key="17">
    <source>
        <dbReference type="ARBA" id="ARBA00031026"/>
    </source>
</evidence>
<keyword evidence="8 19" id="KW-0132">Cell division</keyword>
<dbReference type="InterPro" id="IPR003170">
    <property type="entry name" value="MurB"/>
</dbReference>
<comment type="caution">
    <text evidence="21">The sequence shown here is derived from an EMBL/GenBank/DDBJ whole genome shotgun (WGS) entry which is preliminary data.</text>
</comment>
<evidence type="ECO:0000256" key="7">
    <source>
        <dbReference type="ARBA" id="ARBA00022490"/>
    </source>
</evidence>
<keyword evidence="22" id="KW-1185">Reference proteome</keyword>
<dbReference type="GO" id="GO:0008360">
    <property type="term" value="P:regulation of cell shape"/>
    <property type="evidence" value="ECO:0007669"/>
    <property type="project" value="UniProtKB-KW"/>
</dbReference>
<dbReference type="SUPFAM" id="SSF56176">
    <property type="entry name" value="FAD-binding/transporter-associated domain-like"/>
    <property type="match status" value="1"/>
</dbReference>
<dbReference type="GO" id="GO:0009252">
    <property type="term" value="P:peptidoglycan biosynthetic process"/>
    <property type="evidence" value="ECO:0007669"/>
    <property type="project" value="UniProtKB-UniRule"/>
</dbReference>
<evidence type="ECO:0000256" key="5">
    <source>
        <dbReference type="ARBA" id="ARBA00012518"/>
    </source>
</evidence>
<dbReference type="GO" id="GO:0071555">
    <property type="term" value="P:cell wall organization"/>
    <property type="evidence" value="ECO:0007669"/>
    <property type="project" value="UniProtKB-KW"/>
</dbReference>
<evidence type="ECO:0000256" key="2">
    <source>
        <dbReference type="ARBA" id="ARBA00003921"/>
    </source>
</evidence>
<feature type="active site" evidence="19">
    <location>
        <position position="334"/>
    </location>
</feature>
<dbReference type="Gene3D" id="3.30.43.10">
    <property type="entry name" value="Uridine Diphospho-n-acetylenolpyruvylglucosamine Reductase, domain 2"/>
    <property type="match status" value="1"/>
</dbReference>
<comment type="similarity">
    <text evidence="19">Belongs to the MurB family.</text>
</comment>
<evidence type="ECO:0000256" key="4">
    <source>
        <dbReference type="ARBA" id="ARBA00004752"/>
    </source>
</evidence>
<dbReference type="InterPro" id="IPR036318">
    <property type="entry name" value="FAD-bd_PCMH-like_sf"/>
</dbReference>
<evidence type="ECO:0000256" key="16">
    <source>
        <dbReference type="ARBA" id="ARBA00023316"/>
    </source>
</evidence>
<keyword evidence="15 19" id="KW-0131">Cell cycle</keyword>
<evidence type="ECO:0000256" key="18">
    <source>
        <dbReference type="ARBA" id="ARBA00048914"/>
    </source>
</evidence>
<dbReference type="GO" id="GO:0051301">
    <property type="term" value="P:cell division"/>
    <property type="evidence" value="ECO:0007669"/>
    <property type="project" value="UniProtKB-KW"/>
</dbReference>
<dbReference type="AlphaFoldDB" id="A0A4R5DHK2"/>
<evidence type="ECO:0000256" key="15">
    <source>
        <dbReference type="ARBA" id="ARBA00023306"/>
    </source>
</evidence>
<comment type="cofactor">
    <cofactor evidence="1 19">
        <name>FAD</name>
        <dbReference type="ChEBI" id="CHEBI:57692"/>
    </cofactor>
</comment>
<dbReference type="NCBIfam" id="NF000755">
    <property type="entry name" value="PRK00046.1"/>
    <property type="match status" value="1"/>
</dbReference>
<evidence type="ECO:0000256" key="9">
    <source>
        <dbReference type="ARBA" id="ARBA00022630"/>
    </source>
</evidence>
<evidence type="ECO:0000256" key="19">
    <source>
        <dbReference type="HAMAP-Rule" id="MF_00037"/>
    </source>
</evidence>
<accession>A0A4R5DHK2</accession>
<evidence type="ECO:0000256" key="8">
    <source>
        <dbReference type="ARBA" id="ARBA00022618"/>
    </source>
</evidence>
<feature type="domain" description="FAD-binding PCMH-type" evidence="20">
    <location>
        <begin position="16"/>
        <end position="188"/>
    </location>
</feature>
<gene>
    <name evidence="19" type="primary">murB</name>
    <name evidence="21" type="ORF">E0F88_29025</name>
</gene>
<dbReference type="GO" id="GO:0005829">
    <property type="term" value="C:cytosol"/>
    <property type="evidence" value="ECO:0007669"/>
    <property type="project" value="TreeGrafter"/>
</dbReference>
<dbReference type="HAMAP" id="MF_00037">
    <property type="entry name" value="MurB"/>
    <property type="match status" value="1"/>
</dbReference>
<evidence type="ECO:0000256" key="1">
    <source>
        <dbReference type="ARBA" id="ARBA00001974"/>
    </source>
</evidence>
<dbReference type="OrthoDB" id="9804753at2"/>
<keyword evidence="11 19" id="KW-0521">NADP</keyword>
<keyword evidence="16 19" id="KW-0961">Cell wall biogenesis/degradation</keyword>
<dbReference type="InterPro" id="IPR011601">
    <property type="entry name" value="MurB_C"/>
</dbReference>
<evidence type="ECO:0000313" key="21">
    <source>
        <dbReference type="EMBL" id="TDE09973.1"/>
    </source>
</evidence>
<dbReference type="SUPFAM" id="SSF56194">
    <property type="entry name" value="Uridine diphospho-N-Acetylenolpyruvylglucosamine reductase, MurB, C-terminal domain"/>
    <property type="match status" value="1"/>
</dbReference>
<dbReference type="Proteomes" id="UP000294850">
    <property type="component" value="Unassembled WGS sequence"/>
</dbReference>
<keyword evidence="12 19" id="KW-0133">Cell shape</keyword>
<protein>
    <recommendedName>
        <fullName evidence="6 19">UDP-N-acetylenolpyruvoylglucosamine reductase</fullName>
        <ecNumber evidence="5 19">1.3.1.98</ecNumber>
    </recommendedName>
    <alternativeName>
        <fullName evidence="17 19">UDP-N-acetylmuramate dehydrogenase</fullName>
    </alternativeName>
</protein>
<dbReference type="PROSITE" id="PS51387">
    <property type="entry name" value="FAD_PCMH"/>
    <property type="match status" value="1"/>
</dbReference>
<dbReference type="InterPro" id="IPR036635">
    <property type="entry name" value="MurB_C_sf"/>
</dbReference>
<dbReference type="InterPro" id="IPR016169">
    <property type="entry name" value="FAD-bd_PCMH_sub2"/>
</dbReference>
<keyword evidence="13 19" id="KW-0573">Peptidoglycan synthesis</keyword>
<comment type="catalytic activity">
    <reaction evidence="18 19">
        <text>UDP-N-acetyl-alpha-D-muramate + NADP(+) = UDP-N-acetyl-3-O-(1-carboxyvinyl)-alpha-D-glucosamine + NADPH + H(+)</text>
        <dbReference type="Rhea" id="RHEA:12248"/>
        <dbReference type="ChEBI" id="CHEBI:15378"/>
        <dbReference type="ChEBI" id="CHEBI:57783"/>
        <dbReference type="ChEBI" id="CHEBI:58349"/>
        <dbReference type="ChEBI" id="CHEBI:68483"/>
        <dbReference type="ChEBI" id="CHEBI:70757"/>
        <dbReference type="EC" id="1.3.1.98"/>
    </reaction>
</comment>
<proteinExistence type="inferred from homology"/>
<dbReference type="InterPro" id="IPR016166">
    <property type="entry name" value="FAD-bd_PCMH"/>
</dbReference>
<evidence type="ECO:0000256" key="13">
    <source>
        <dbReference type="ARBA" id="ARBA00022984"/>
    </source>
</evidence>
<evidence type="ECO:0000313" key="22">
    <source>
        <dbReference type="Proteomes" id="UP000294850"/>
    </source>
</evidence>
<dbReference type="EC" id="1.3.1.98" evidence="5 19"/>
<dbReference type="Pfam" id="PF02873">
    <property type="entry name" value="MurB_C"/>
    <property type="match status" value="1"/>
</dbReference>
<name>A0A4R5DHK2_9BACT</name>
<comment type="pathway">
    <text evidence="4 19">Cell wall biogenesis; peptidoglycan biosynthesis.</text>
</comment>